<dbReference type="InterPro" id="IPR006694">
    <property type="entry name" value="Fatty_acid_hydroxylase"/>
</dbReference>
<comment type="similarity">
    <text evidence="2">Belongs to the sterol desaturase family.</text>
</comment>
<dbReference type="AlphaFoldDB" id="A0AAV7DUE0"/>
<reference evidence="9 10" key="1">
    <citation type="submission" date="2021-07" db="EMBL/GenBank/DDBJ databases">
        <title>The Aristolochia fimbriata genome: insights into angiosperm evolution, floral development and chemical biosynthesis.</title>
        <authorList>
            <person name="Jiao Y."/>
        </authorList>
    </citation>
    <scope>NUCLEOTIDE SEQUENCE [LARGE SCALE GENOMIC DNA]</scope>
    <source>
        <strain evidence="9">IBCAS-2021</strain>
        <tissue evidence="9">Leaf</tissue>
    </source>
</reference>
<feature type="transmembrane region" description="Helical" evidence="6">
    <location>
        <begin position="99"/>
        <end position="119"/>
    </location>
</feature>
<dbReference type="PANTHER" id="PTHR11863">
    <property type="entry name" value="STEROL DESATURASE"/>
    <property type="match status" value="1"/>
</dbReference>
<proteinExistence type="inferred from homology"/>
<dbReference type="Pfam" id="PF12076">
    <property type="entry name" value="CER1-like_C"/>
    <property type="match status" value="1"/>
</dbReference>
<evidence type="ECO:0000256" key="3">
    <source>
        <dbReference type="ARBA" id="ARBA00022692"/>
    </source>
</evidence>
<keyword evidence="3 6" id="KW-0812">Transmembrane</keyword>
<comment type="subcellular location">
    <subcellularLocation>
        <location evidence="1">Membrane</location>
        <topology evidence="1">Multi-pass membrane protein</topology>
    </subcellularLocation>
</comment>
<dbReference type="GO" id="GO:0016020">
    <property type="term" value="C:membrane"/>
    <property type="evidence" value="ECO:0007669"/>
    <property type="project" value="UniProtKB-SubCell"/>
</dbReference>
<keyword evidence="10" id="KW-1185">Reference proteome</keyword>
<dbReference type="Proteomes" id="UP000825729">
    <property type="component" value="Unassembled WGS sequence"/>
</dbReference>
<keyword evidence="4 6" id="KW-1133">Transmembrane helix</keyword>
<gene>
    <name evidence="9" type="ORF">H6P81_020407</name>
</gene>
<evidence type="ECO:0000259" key="8">
    <source>
        <dbReference type="Pfam" id="PF12076"/>
    </source>
</evidence>
<evidence type="ECO:0000313" key="9">
    <source>
        <dbReference type="EMBL" id="KAG9440242.1"/>
    </source>
</evidence>
<comment type="caution">
    <text evidence="9">The sequence shown here is derived from an EMBL/GenBank/DDBJ whole genome shotgun (WGS) entry which is preliminary data.</text>
</comment>
<dbReference type="Pfam" id="PF04116">
    <property type="entry name" value="FA_hydroxylase"/>
    <property type="match status" value="1"/>
</dbReference>
<keyword evidence="5 6" id="KW-0472">Membrane</keyword>
<feature type="transmembrane region" description="Helical" evidence="6">
    <location>
        <begin position="181"/>
        <end position="210"/>
    </location>
</feature>
<dbReference type="GO" id="GO:0008610">
    <property type="term" value="P:lipid biosynthetic process"/>
    <property type="evidence" value="ECO:0007669"/>
    <property type="project" value="InterPro"/>
</dbReference>
<dbReference type="GO" id="GO:0016491">
    <property type="term" value="F:oxidoreductase activity"/>
    <property type="evidence" value="ECO:0007669"/>
    <property type="project" value="InterPro"/>
</dbReference>
<dbReference type="InterPro" id="IPR050307">
    <property type="entry name" value="Sterol_Desaturase_Related"/>
</dbReference>
<evidence type="ECO:0000313" key="10">
    <source>
        <dbReference type="Proteomes" id="UP000825729"/>
    </source>
</evidence>
<feature type="domain" description="Very-long-chain aldehyde decarbonylase CER1-like C-terminal" evidence="8">
    <location>
        <begin position="452"/>
        <end position="615"/>
    </location>
</feature>
<evidence type="ECO:0000256" key="5">
    <source>
        <dbReference type="ARBA" id="ARBA00023136"/>
    </source>
</evidence>
<feature type="domain" description="Fatty acid hydroxylase" evidence="7">
    <location>
        <begin position="132"/>
        <end position="272"/>
    </location>
</feature>
<evidence type="ECO:0000256" key="1">
    <source>
        <dbReference type="ARBA" id="ARBA00004141"/>
    </source>
</evidence>
<dbReference type="InterPro" id="IPR021940">
    <property type="entry name" value="CER1-like_C"/>
</dbReference>
<protein>
    <recommendedName>
        <fullName evidence="11">Protein ECERIFERUM 1-like</fullName>
    </recommendedName>
</protein>
<evidence type="ECO:0008006" key="11">
    <source>
        <dbReference type="Google" id="ProtNLM"/>
    </source>
</evidence>
<sequence>MATKPGVLTAWPWEMLGSFKYVVLAPWVAHSIYSWVTKPEEERDLTNFLILPILLWRWIHNQIWISLSRFQTARSRHKIVNKGIEFEQVDREENWDDQILLYGLAFYLFNQYVSGVTHLPIWRTDGMFLTMLLHMGPVEFLYYWLHRALHHHYLYSRYHSHHHSSIATEPITSVIHPFLEILSYFALFVIPQLGMLFTGTLSLWALIFYVTYIDFMNNLGHCNFELVPNWVFKIFPPLKYLMYTPSFHSLHHTQFRTNYSLFMPLYDYLYGTVDKSSDALYEKSLKGKKEIPQVVYLTHPTSMDSIYHLRLGLASLASKPYSTKWYLLMIQPLTYLPMMIFTFIFGSTFTMESVKLDKLMIDTWAIPRFSFQYFLLWHRDSINNMVEKAILEAEHEGVKVMSLGLYNQSEELNQNGDLYLQKHPKLKVRLVDGTALACAVVLNGIPQGTKRVIMRGKISKTSCGIVFGLCQKGIKVQTVCKFEHQLLKTQLPTKLWSNLVRSDNYDAKVWLVGDGITDKEQEKAVKGACFIPFSQFPVKNLRKDCFYYTTPAMRVPNNLENMHACENWLPRRAMSAWRVAGIVHGLEGWDAHECGQEILDPDRLWNAALQHEFLPLTHPQLKGLSKVG</sequence>
<name>A0AAV7DUE0_ARIFI</name>
<dbReference type="EMBL" id="JAINDJ010000008">
    <property type="protein sequence ID" value="KAG9440242.1"/>
    <property type="molecule type" value="Genomic_DNA"/>
</dbReference>
<evidence type="ECO:0000256" key="2">
    <source>
        <dbReference type="ARBA" id="ARBA00009324"/>
    </source>
</evidence>
<dbReference type="GO" id="GO:0005506">
    <property type="term" value="F:iron ion binding"/>
    <property type="evidence" value="ECO:0007669"/>
    <property type="project" value="InterPro"/>
</dbReference>
<evidence type="ECO:0000256" key="6">
    <source>
        <dbReference type="SAM" id="Phobius"/>
    </source>
</evidence>
<evidence type="ECO:0000259" key="7">
    <source>
        <dbReference type="Pfam" id="PF04116"/>
    </source>
</evidence>
<organism evidence="9 10">
    <name type="scientific">Aristolochia fimbriata</name>
    <name type="common">White veined hardy Dutchman's pipe vine</name>
    <dbReference type="NCBI Taxonomy" id="158543"/>
    <lineage>
        <taxon>Eukaryota</taxon>
        <taxon>Viridiplantae</taxon>
        <taxon>Streptophyta</taxon>
        <taxon>Embryophyta</taxon>
        <taxon>Tracheophyta</taxon>
        <taxon>Spermatophyta</taxon>
        <taxon>Magnoliopsida</taxon>
        <taxon>Magnoliidae</taxon>
        <taxon>Piperales</taxon>
        <taxon>Aristolochiaceae</taxon>
        <taxon>Aristolochia</taxon>
    </lineage>
</organism>
<feature type="transmembrane region" description="Helical" evidence="6">
    <location>
        <begin position="325"/>
        <end position="346"/>
    </location>
</feature>
<evidence type="ECO:0000256" key="4">
    <source>
        <dbReference type="ARBA" id="ARBA00022989"/>
    </source>
</evidence>
<accession>A0AAV7DUE0</accession>